<dbReference type="Gene3D" id="3.40.50.150">
    <property type="entry name" value="Vaccinia Virus protein VP39"/>
    <property type="match status" value="1"/>
</dbReference>
<evidence type="ECO:0000259" key="1">
    <source>
        <dbReference type="Pfam" id="PF05175"/>
    </source>
</evidence>
<accession>A0AAD4CT26</accession>
<dbReference type="AlphaFoldDB" id="A0AAD4CT26"/>
<organism evidence="2 3">
    <name type="scientific">Aspergillus nanangensis</name>
    <dbReference type="NCBI Taxonomy" id="2582783"/>
    <lineage>
        <taxon>Eukaryota</taxon>
        <taxon>Fungi</taxon>
        <taxon>Dikarya</taxon>
        <taxon>Ascomycota</taxon>
        <taxon>Pezizomycotina</taxon>
        <taxon>Eurotiomycetes</taxon>
        <taxon>Eurotiomycetidae</taxon>
        <taxon>Eurotiales</taxon>
        <taxon>Aspergillaceae</taxon>
        <taxon>Aspergillus</taxon>
        <taxon>Aspergillus subgen. Circumdati</taxon>
    </lineage>
</organism>
<dbReference type="InterPro" id="IPR002052">
    <property type="entry name" value="DNA_methylase_N6_adenine_CS"/>
</dbReference>
<dbReference type="SUPFAM" id="SSF53335">
    <property type="entry name" value="S-adenosyl-L-methionine-dependent methyltransferases"/>
    <property type="match status" value="1"/>
</dbReference>
<dbReference type="InterPro" id="IPR029063">
    <property type="entry name" value="SAM-dependent_MTases_sf"/>
</dbReference>
<evidence type="ECO:0000313" key="3">
    <source>
        <dbReference type="Proteomes" id="UP001194746"/>
    </source>
</evidence>
<protein>
    <recommendedName>
        <fullName evidence="1">Methyltransferase small domain-containing protein</fullName>
    </recommendedName>
</protein>
<keyword evidence="3" id="KW-1185">Reference proteome</keyword>
<dbReference type="GO" id="GO:0003676">
    <property type="term" value="F:nucleic acid binding"/>
    <property type="evidence" value="ECO:0007669"/>
    <property type="project" value="InterPro"/>
</dbReference>
<dbReference type="CDD" id="cd02440">
    <property type="entry name" value="AdoMet_MTases"/>
    <property type="match status" value="1"/>
</dbReference>
<dbReference type="GO" id="GO:0005739">
    <property type="term" value="C:mitochondrion"/>
    <property type="evidence" value="ECO:0007669"/>
    <property type="project" value="TreeGrafter"/>
</dbReference>
<reference evidence="2" key="2">
    <citation type="submission" date="2020-02" db="EMBL/GenBank/DDBJ databases">
        <authorList>
            <person name="Gilchrist C.L.M."/>
            <person name="Chooi Y.-H."/>
        </authorList>
    </citation>
    <scope>NUCLEOTIDE SEQUENCE</scope>
    <source>
        <strain evidence="2">MST-FP2251</strain>
    </source>
</reference>
<dbReference type="EMBL" id="VCAU01000014">
    <property type="protein sequence ID" value="KAF9892209.1"/>
    <property type="molecule type" value="Genomic_DNA"/>
</dbReference>
<dbReference type="GO" id="GO:0008757">
    <property type="term" value="F:S-adenosylmethionine-dependent methyltransferase activity"/>
    <property type="evidence" value="ECO:0007669"/>
    <property type="project" value="UniProtKB-ARBA"/>
</dbReference>
<dbReference type="GO" id="GO:0032259">
    <property type="term" value="P:methylation"/>
    <property type="evidence" value="ECO:0007669"/>
    <property type="project" value="InterPro"/>
</dbReference>
<dbReference type="InterPro" id="IPR050320">
    <property type="entry name" value="N5-glutamine_MTase"/>
</dbReference>
<dbReference type="Pfam" id="PF05175">
    <property type="entry name" value="MTS"/>
    <property type="match status" value="1"/>
</dbReference>
<feature type="domain" description="Methyltransferase small" evidence="1">
    <location>
        <begin position="63"/>
        <end position="158"/>
    </location>
</feature>
<comment type="caution">
    <text evidence="2">The sequence shown here is derived from an EMBL/GenBank/DDBJ whole genome shotgun (WGS) entry which is preliminary data.</text>
</comment>
<name>A0AAD4CT26_ASPNN</name>
<sequence length="315" mass="34680">MAKVTPGGRLQQNKLLRSMCRARSRGVPLQYIIGDQPFGDLQILCRRNVLIPRAETESFTVHASKLILKRLDEHPEVTNPQPLRILDLCSGTGAIALLLHALLANKIKQMTILGIDISSTAVTLASKNLEHNLHHGFLLDRARTEVHFRQGNVLSNHDSNFPHVDKVLHEFPGFCNQSGLGCDVLISNPPYIAPNSFWDGTTGRSVRIYEPKLALVPSLETDANMEEHIRQEDVFYHDIFQSAMRLGAKLIVFECGSYAQACRVVGICEDIAGACARREELAFHIVSSSGLEPGTHISGSGPCAIIIERSMASEA</sequence>
<evidence type="ECO:0000313" key="2">
    <source>
        <dbReference type="EMBL" id="KAF9892209.1"/>
    </source>
</evidence>
<dbReference type="InterPro" id="IPR007848">
    <property type="entry name" value="Small_mtfrase_dom"/>
</dbReference>
<dbReference type="PANTHER" id="PTHR18895:SF74">
    <property type="entry name" value="MTRF1L RELEASE FACTOR GLUTAMINE METHYLTRANSFERASE"/>
    <property type="match status" value="1"/>
</dbReference>
<gene>
    <name evidence="2" type="ORF">FE257_002615</name>
</gene>
<proteinExistence type="predicted"/>
<dbReference type="PROSITE" id="PS00092">
    <property type="entry name" value="N6_MTASE"/>
    <property type="match status" value="1"/>
</dbReference>
<reference evidence="2" key="1">
    <citation type="journal article" date="2019" name="Beilstein J. Org. Chem.">
        <title>Nanangenines: drimane sesquiterpenoids as the dominant metabolite cohort of a novel Australian fungus, Aspergillus nanangensis.</title>
        <authorList>
            <person name="Lacey H.J."/>
            <person name="Gilchrist C.L.M."/>
            <person name="Crombie A."/>
            <person name="Kalaitzis J.A."/>
            <person name="Vuong D."/>
            <person name="Rutledge P.J."/>
            <person name="Turner P."/>
            <person name="Pitt J.I."/>
            <person name="Lacey E."/>
            <person name="Chooi Y.H."/>
            <person name="Piggott A.M."/>
        </authorList>
    </citation>
    <scope>NUCLEOTIDE SEQUENCE</scope>
    <source>
        <strain evidence="2">MST-FP2251</strain>
    </source>
</reference>
<dbReference type="PANTHER" id="PTHR18895">
    <property type="entry name" value="HEMK METHYLTRANSFERASE"/>
    <property type="match status" value="1"/>
</dbReference>
<dbReference type="Proteomes" id="UP001194746">
    <property type="component" value="Unassembled WGS sequence"/>
</dbReference>